<evidence type="ECO:0000313" key="3">
    <source>
        <dbReference type="Proteomes" id="UP001497623"/>
    </source>
</evidence>
<evidence type="ECO:0000313" key="2">
    <source>
        <dbReference type="EMBL" id="CAL4095500.1"/>
    </source>
</evidence>
<evidence type="ECO:0000256" key="1">
    <source>
        <dbReference type="SAM" id="SignalP"/>
    </source>
</evidence>
<dbReference type="EMBL" id="CAXKWB010009649">
    <property type="protein sequence ID" value="CAL4095500.1"/>
    <property type="molecule type" value="Genomic_DNA"/>
</dbReference>
<gene>
    <name evidence="2" type="ORF">MNOR_LOCUS15428</name>
</gene>
<evidence type="ECO:0008006" key="4">
    <source>
        <dbReference type="Google" id="ProtNLM"/>
    </source>
</evidence>
<protein>
    <recommendedName>
        <fullName evidence="4">Protein sleepless</fullName>
    </recommendedName>
</protein>
<keyword evidence="3" id="KW-1185">Reference proteome</keyword>
<feature type="chain" id="PRO_5043528171" description="Protein sleepless" evidence="1">
    <location>
        <begin position="26"/>
        <end position="117"/>
    </location>
</feature>
<dbReference type="Proteomes" id="UP001497623">
    <property type="component" value="Unassembled WGS sequence"/>
</dbReference>
<sequence length="117" mass="13168">MHLDISRNFVMAAVSLAALIHQGRSIQCYHCSNDFSIPRPYDPTCANPEYSNPDFIQELPDSDGCRTYVYVDGTVERGSSTGHDTSFCRVYLQHTYCFCAGDLCNNALCEDCDPRLR</sequence>
<organism evidence="2 3">
    <name type="scientific">Meganyctiphanes norvegica</name>
    <name type="common">Northern krill</name>
    <name type="synonym">Thysanopoda norvegica</name>
    <dbReference type="NCBI Taxonomy" id="48144"/>
    <lineage>
        <taxon>Eukaryota</taxon>
        <taxon>Metazoa</taxon>
        <taxon>Ecdysozoa</taxon>
        <taxon>Arthropoda</taxon>
        <taxon>Crustacea</taxon>
        <taxon>Multicrustacea</taxon>
        <taxon>Malacostraca</taxon>
        <taxon>Eumalacostraca</taxon>
        <taxon>Eucarida</taxon>
        <taxon>Euphausiacea</taxon>
        <taxon>Euphausiidae</taxon>
        <taxon>Meganyctiphanes</taxon>
    </lineage>
</organism>
<comment type="caution">
    <text evidence="2">The sequence shown here is derived from an EMBL/GenBank/DDBJ whole genome shotgun (WGS) entry which is preliminary data.</text>
</comment>
<dbReference type="AlphaFoldDB" id="A0AAV2QRC3"/>
<name>A0AAV2QRC3_MEGNR</name>
<accession>A0AAV2QRC3</accession>
<reference evidence="2 3" key="1">
    <citation type="submission" date="2024-05" db="EMBL/GenBank/DDBJ databases">
        <authorList>
            <person name="Wallberg A."/>
        </authorList>
    </citation>
    <scope>NUCLEOTIDE SEQUENCE [LARGE SCALE GENOMIC DNA]</scope>
</reference>
<proteinExistence type="predicted"/>
<feature type="signal peptide" evidence="1">
    <location>
        <begin position="1"/>
        <end position="25"/>
    </location>
</feature>
<keyword evidence="1" id="KW-0732">Signal</keyword>